<dbReference type="Gene3D" id="3.40.50.880">
    <property type="match status" value="1"/>
</dbReference>
<protein>
    <submittedName>
        <fullName evidence="6">Cyanophycinase</fullName>
    </submittedName>
</protein>
<dbReference type="Pfam" id="PF03575">
    <property type="entry name" value="Peptidase_S51"/>
    <property type="match status" value="1"/>
</dbReference>
<evidence type="ECO:0000256" key="2">
    <source>
        <dbReference type="ARBA" id="ARBA00022670"/>
    </source>
</evidence>
<reference evidence="7" key="1">
    <citation type="submission" date="2017-04" db="EMBL/GenBank/DDBJ databases">
        <authorList>
            <person name="Varghese N."/>
            <person name="Submissions S."/>
        </authorList>
    </citation>
    <scope>NUCLEOTIDE SEQUENCE [LARGE SCALE GENOMIC DNA]</scope>
    <source>
        <strain evidence="7">DSM 4125</strain>
    </source>
</reference>
<evidence type="ECO:0000313" key="7">
    <source>
        <dbReference type="Proteomes" id="UP000193804"/>
    </source>
</evidence>
<dbReference type="AlphaFoldDB" id="A0A1X7JQL7"/>
<keyword evidence="7" id="KW-1185">Reference proteome</keyword>
<dbReference type="PANTHER" id="PTHR36175:SF1">
    <property type="entry name" value="CYANOPHYCINASE"/>
    <property type="match status" value="1"/>
</dbReference>
<comment type="similarity">
    <text evidence="1">Belongs to the peptidase S51 family.</text>
</comment>
<dbReference type="PANTHER" id="PTHR36175">
    <property type="entry name" value="CYANOPHYCINASE"/>
    <property type="match status" value="1"/>
</dbReference>
<keyword evidence="3" id="KW-0378">Hydrolase</keyword>
<dbReference type="InterPro" id="IPR029062">
    <property type="entry name" value="Class_I_gatase-like"/>
</dbReference>
<gene>
    <name evidence="6" type="ORF">SAMN05661096_01960</name>
</gene>
<dbReference type="OrthoDB" id="9799980at2"/>
<feature type="signal peptide" evidence="5">
    <location>
        <begin position="1"/>
        <end position="24"/>
    </location>
</feature>
<feature type="chain" id="PRO_5012123554" evidence="5">
    <location>
        <begin position="25"/>
        <end position="672"/>
    </location>
</feature>
<organism evidence="6 7">
    <name type="scientific">Marivirga sericea</name>
    <dbReference type="NCBI Taxonomy" id="1028"/>
    <lineage>
        <taxon>Bacteria</taxon>
        <taxon>Pseudomonadati</taxon>
        <taxon>Bacteroidota</taxon>
        <taxon>Cytophagia</taxon>
        <taxon>Cytophagales</taxon>
        <taxon>Marivirgaceae</taxon>
        <taxon>Marivirga</taxon>
    </lineage>
</organism>
<evidence type="ECO:0000256" key="3">
    <source>
        <dbReference type="ARBA" id="ARBA00022801"/>
    </source>
</evidence>
<sequence length="672" mass="75306">MRLNSYFRISLVVYLCLFSFGLQAQGNLMLVGGGGEIDGGWSDTPYQWMVDNAENKKIGIISYSDADNWLPDYFVSLGANEAVNIKIDSRDLANQSNMFDSLNQYDGLFFKGGDQSRYYEYYKDTEVQAAIEAIYSRGGVIGGTSAGMAILSGVMFTASNGSAYPYDALTDINSEFMKLQNDFLSFYPDYIFDTHFVERGRTPRLIGFLANWFDKNSQLIKGIGIDDRTAFCINTQSFGTVYGTGAASIYHPKDFQIQEGKITNSNVSAIQLTHAQSYDLNTSQVLERNLSEMSQPESSLPYYQVFATSESILSNTRNILQDAISSEKLGMKILLVSKPNNSKIADYKQFLAENTSSEIVLLELSADEEQDQQIALRNNIRESSLLIFLEPGNLIEYFNSGATGELLAAHITRNEITNVFLGSVANQLGENYANNIYQDPFNAYYGDIEFSDGLGLMKDFSIITASYGLDDKDYYENITSSVVDRVLRENLSYGIYLTGNTYLSYTLNENDRAILKIDGDLSSVLVENFGTKYAQTDQKVSGSSSRLQYAFDSLNYKIVRGIEFEIGDVAATEQEDYQFEEEEVLSSNELLDLGVKLLQNPVQSNLKLRNNSSKNYKIQVSTMEGSLVFDSILQNHSLREFYVGYLPSSQYIVVLSDVVNGKKYFIKMLKTN</sequence>
<dbReference type="Proteomes" id="UP000193804">
    <property type="component" value="Unassembled WGS sequence"/>
</dbReference>
<evidence type="ECO:0000256" key="4">
    <source>
        <dbReference type="ARBA" id="ARBA00022825"/>
    </source>
</evidence>
<keyword evidence="2" id="KW-0645">Protease</keyword>
<dbReference type="EMBL" id="FXAW01000003">
    <property type="protein sequence ID" value="SMG30302.1"/>
    <property type="molecule type" value="Genomic_DNA"/>
</dbReference>
<dbReference type="CDD" id="cd03145">
    <property type="entry name" value="GAT1_cyanophycinase"/>
    <property type="match status" value="1"/>
</dbReference>
<evidence type="ECO:0000256" key="1">
    <source>
        <dbReference type="ARBA" id="ARBA00006534"/>
    </source>
</evidence>
<dbReference type="STRING" id="1028.SAMN05661096_01960"/>
<keyword evidence="5" id="KW-0732">Signal</keyword>
<keyword evidence="4" id="KW-0720">Serine protease</keyword>
<proteinExistence type="inferred from homology"/>
<dbReference type="SUPFAM" id="SSF52317">
    <property type="entry name" value="Class I glutamine amidotransferase-like"/>
    <property type="match status" value="1"/>
</dbReference>
<accession>A0A1X7JQL7</accession>
<dbReference type="GO" id="GO:0008236">
    <property type="term" value="F:serine-type peptidase activity"/>
    <property type="evidence" value="ECO:0007669"/>
    <property type="project" value="UniProtKB-KW"/>
</dbReference>
<evidence type="ECO:0000256" key="5">
    <source>
        <dbReference type="SAM" id="SignalP"/>
    </source>
</evidence>
<name>A0A1X7JQL7_9BACT</name>
<dbReference type="InterPro" id="IPR005320">
    <property type="entry name" value="Peptidase_S51"/>
</dbReference>
<dbReference type="GO" id="GO:0006508">
    <property type="term" value="P:proteolysis"/>
    <property type="evidence" value="ECO:0007669"/>
    <property type="project" value="UniProtKB-KW"/>
</dbReference>
<evidence type="ECO:0000313" key="6">
    <source>
        <dbReference type="EMBL" id="SMG30302.1"/>
    </source>
</evidence>
<dbReference type="RefSeq" id="WP_085516868.1">
    <property type="nucleotide sequence ID" value="NZ_FXAW01000003.1"/>
</dbReference>